<evidence type="ECO:0000256" key="4">
    <source>
        <dbReference type="ARBA" id="ARBA00023186"/>
    </source>
</evidence>
<reference evidence="5 6" key="1">
    <citation type="submission" date="2020-04" db="EMBL/GenBank/DDBJ databases">
        <title>MicrobeNet Type strains.</title>
        <authorList>
            <person name="Nicholson A.C."/>
        </authorList>
    </citation>
    <scope>NUCLEOTIDE SEQUENCE [LARGE SCALE GENOMIC DNA]</scope>
    <source>
        <strain evidence="5 6">DSM 45078</strain>
    </source>
</reference>
<dbReference type="Pfam" id="PF14011">
    <property type="entry name" value="ESX-1_EspG"/>
    <property type="match status" value="1"/>
</dbReference>
<comment type="subcellular location">
    <subcellularLocation>
        <location evidence="1">Cytoplasm</location>
    </subcellularLocation>
</comment>
<evidence type="ECO:0000256" key="3">
    <source>
        <dbReference type="ARBA" id="ARBA00022490"/>
    </source>
</evidence>
<keyword evidence="6" id="KW-1185">Reference proteome</keyword>
<evidence type="ECO:0000256" key="1">
    <source>
        <dbReference type="ARBA" id="ARBA00004496"/>
    </source>
</evidence>
<name>A0A846XH97_9NOCA</name>
<evidence type="ECO:0000256" key="2">
    <source>
        <dbReference type="ARBA" id="ARBA00006411"/>
    </source>
</evidence>
<accession>A0A846XH97</accession>
<dbReference type="InterPro" id="IPR025734">
    <property type="entry name" value="EspG"/>
</dbReference>
<proteinExistence type="inferred from homology"/>
<sequence length="248" mass="26143">MNWILTPDQLALAWEQTVGDRLPYPLAVRLSARDSGERAAQLAVLRDWCDTTLDADLEAALRVLAAPEVSVSVFGQDGAGAPTTRVLGASAGHIGVVATQRPCAEPDRGGDIRIVAGAATSLPVRVVAALPAAPVGSGARLRAPRAEVVRDGRDRVTVPVAGPAVATRIRQRLKQPRDGIGQLVVSVHRPARTDPFGVLCWIDIAGDGRYAIHTGTMVDIAAVDAERFTNSLRPMVAGAQRAISYAEL</sequence>
<keyword evidence="4" id="KW-0143">Chaperone</keyword>
<gene>
    <name evidence="5" type="ORF">HGA13_13470</name>
</gene>
<organism evidence="5 6">
    <name type="scientific">Nocardia speluncae</name>
    <dbReference type="NCBI Taxonomy" id="419477"/>
    <lineage>
        <taxon>Bacteria</taxon>
        <taxon>Bacillati</taxon>
        <taxon>Actinomycetota</taxon>
        <taxon>Actinomycetes</taxon>
        <taxon>Mycobacteriales</taxon>
        <taxon>Nocardiaceae</taxon>
        <taxon>Nocardia</taxon>
    </lineage>
</organism>
<dbReference type="EMBL" id="JAAXOO010000003">
    <property type="protein sequence ID" value="NKY34080.1"/>
    <property type="molecule type" value="Genomic_DNA"/>
</dbReference>
<protein>
    <submittedName>
        <fullName evidence="5">ESX secretion-associated protein EspG</fullName>
    </submittedName>
</protein>
<dbReference type="RefSeq" id="WP_068049280.1">
    <property type="nucleotide sequence ID" value="NZ_JAAXOO010000003.1"/>
</dbReference>
<comment type="similarity">
    <text evidence="2">Belongs to the EspG family.</text>
</comment>
<dbReference type="AlphaFoldDB" id="A0A846XH97"/>
<keyword evidence="3" id="KW-0963">Cytoplasm</keyword>
<evidence type="ECO:0000313" key="6">
    <source>
        <dbReference type="Proteomes" id="UP000565715"/>
    </source>
</evidence>
<evidence type="ECO:0000313" key="5">
    <source>
        <dbReference type="EMBL" id="NKY34080.1"/>
    </source>
</evidence>
<comment type="caution">
    <text evidence="5">The sequence shown here is derived from an EMBL/GenBank/DDBJ whole genome shotgun (WGS) entry which is preliminary data.</text>
</comment>
<dbReference type="Proteomes" id="UP000565715">
    <property type="component" value="Unassembled WGS sequence"/>
</dbReference>